<sequence length="148" mass="17277">MDRIIFITLKSLQCKMKILYHFGNDIQKRIIPSQLKSLTGKLYTFQTLIYGWQRKGTTFSNMFSRRNIAIRQSEELYPNLPEHQFTELCRRMKIEKVSILFLVLYFAGIKSAVGWVEPEDNRDDPSLYHVGVGIYDATGPAYGVNMFR</sequence>
<proteinExistence type="predicted"/>
<keyword evidence="1" id="KW-0812">Transmembrane</keyword>
<gene>
    <name evidence="2" type="ORF">Anas_03782</name>
</gene>
<feature type="transmembrane region" description="Helical" evidence="1">
    <location>
        <begin position="97"/>
        <end position="116"/>
    </location>
</feature>
<keyword evidence="1" id="KW-0472">Membrane</keyword>
<name>A0A5N5TPN6_9CRUS</name>
<keyword evidence="1" id="KW-1133">Transmembrane helix</keyword>
<organism evidence="2 3">
    <name type="scientific">Armadillidium nasatum</name>
    <dbReference type="NCBI Taxonomy" id="96803"/>
    <lineage>
        <taxon>Eukaryota</taxon>
        <taxon>Metazoa</taxon>
        <taxon>Ecdysozoa</taxon>
        <taxon>Arthropoda</taxon>
        <taxon>Crustacea</taxon>
        <taxon>Multicrustacea</taxon>
        <taxon>Malacostraca</taxon>
        <taxon>Eumalacostraca</taxon>
        <taxon>Peracarida</taxon>
        <taxon>Isopoda</taxon>
        <taxon>Oniscidea</taxon>
        <taxon>Crinocheta</taxon>
        <taxon>Armadillidiidae</taxon>
        <taxon>Armadillidium</taxon>
    </lineage>
</organism>
<dbReference type="AlphaFoldDB" id="A0A5N5TPN6"/>
<protein>
    <submittedName>
        <fullName evidence="2">Uncharacterized protein</fullName>
    </submittedName>
</protein>
<comment type="caution">
    <text evidence="2">The sequence shown here is derived from an EMBL/GenBank/DDBJ whole genome shotgun (WGS) entry which is preliminary data.</text>
</comment>
<evidence type="ECO:0000256" key="1">
    <source>
        <dbReference type="SAM" id="Phobius"/>
    </source>
</evidence>
<evidence type="ECO:0000313" key="3">
    <source>
        <dbReference type="Proteomes" id="UP000326759"/>
    </source>
</evidence>
<dbReference type="EMBL" id="SEYY01000048">
    <property type="protein sequence ID" value="KAB7508134.1"/>
    <property type="molecule type" value="Genomic_DNA"/>
</dbReference>
<reference evidence="2 3" key="1">
    <citation type="journal article" date="2019" name="PLoS Biol.">
        <title>Sex chromosomes control vertical transmission of feminizing Wolbachia symbionts in an isopod.</title>
        <authorList>
            <person name="Becking T."/>
            <person name="Chebbi M.A."/>
            <person name="Giraud I."/>
            <person name="Moumen B."/>
            <person name="Laverre T."/>
            <person name="Caubet Y."/>
            <person name="Peccoud J."/>
            <person name="Gilbert C."/>
            <person name="Cordaux R."/>
        </authorList>
    </citation>
    <scope>NUCLEOTIDE SEQUENCE [LARGE SCALE GENOMIC DNA]</scope>
    <source>
        <strain evidence="2">ANa2</strain>
        <tissue evidence="2">Whole body excluding digestive tract and cuticle</tissue>
    </source>
</reference>
<dbReference type="OrthoDB" id="191371at2759"/>
<dbReference type="Proteomes" id="UP000326759">
    <property type="component" value="Unassembled WGS sequence"/>
</dbReference>
<evidence type="ECO:0000313" key="2">
    <source>
        <dbReference type="EMBL" id="KAB7508134.1"/>
    </source>
</evidence>
<accession>A0A5N5TPN6</accession>
<keyword evidence="3" id="KW-1185">Reference proteome</keyword>